<keyword evidence="3" id="KW-0804">Transcription</keyword>
<comment type="caution">
    <text evidence="7">The sequence shown here is derived from an EMBL/GenBank/DDBJ whole genome shotgun (WGS) entry which is preliminary data.</text>
</comment>
<dbReference type="CDD" id="cd00067">
    <property type="entry name" value="GAL4"/>
    <property type="match status" value="1"/>
</dbReference>
<dbReference type="InterPro" id="IPR001138">
    <property type="entry name" value="Zn2Cys6_DnaBD"/>
</dbReference>
<keyword evidence="1" id="KW-0805">Transcription regulation</keyword>
<evidence type="ECO:0000259" key="6">
    <source>
        <dbReference type="PROSITE" id="PS50048"/>
    </source>
</evidence>
<dbReference type="InterPro" id="IPR053175">
    <property type="entry name" value="DHMBA_Reg_Transcription_Factor"/>
</dbReference>
<dbReference type="PROSITE" id="PS50048">
    <property type="entry name" value="ZN2_CY6_FUNGAL_2"/>
    <property type="match status" value="1"/>
</dbReference>
<dbReference type="PANTHER" id="PTHR38791">
    <property type="entry name" value="ZN(II)2CYS6 TRANSCRIPTION FACTOR (EUROFUNG)-RELATED-RELATED"/>
    <property type="match status" value="1"/>
</dbReference>
<accession>A0A093XJK2</accession>
<evidence type="ECO:0000256" key="3">
    <source>
        <dbReference type="ARBA" id="ARBA00023163"/>
    </source>
</evidence>
<evidence type="ECO:0000256" key="5">
    <source>
        <dbReference type="SAM" id="MobiDB-lite"/>
    </source>
</evidence>
<dbReference type="GO" id="GO:0008270">
    <property type="term" value="F:zinc ion binding"/>
    <property type="evidence" value="ECO:0007669"/>
    <property type="project" value="InterPro"/>
</dbReference>
<gene>
    <name evidence="7" type="ORF">GQ26_0230700</name>
</gene>
<reference key="1">
    <citation type="journal article" date="2014" name="PLoS Genet.">
        <title>Signature Gene Expression Reveals Novel Clues to the Molecular Mechanisms of Dimorphic Transition in Penicillium marneffei.</title>
        <authorList>
            <person name="Yang E."/>
            <person name="Wang G."/>
            <person name="Cai J."/>
            <person name="Woo P.C."/>
            <person name="Lau S.K."/>
            <person name="Yuen K.-Y."/>
            <person name="Chow W.-N."/>
            <person name="Lin X."/>
        </authorList>
    </citation>
    <scope>NUCLEOTIDE SEQUENCE [LARGE SCALE GENOMIC DNA]</scope>
    <source>
        <strain>PM1</strain>
    </source>
</reference>
<proteinExistence type="predicted"/>
<evidence type="ECO:0000256" key="1">
    <source>
        <dbReference type="ARBA" id="ARBA00023015"/>
    </source>
</evidence>
<evidence type="ECO:0000313" key="7">
    <source>
        <dbReference type="EMBL" id="KFX45413.1"/>
    </source>
</evidence>
<reference evidence="7" key="2">
    <citation type="journal article" date="2014" name="PLoS Genet.">
        <title>Signature gene expression reveals novel clues to the molecular mechanisms of dimorphic transition in Penicillium marneffei.</title>
        <authorList>
            <person name="Yang E."/>
            <person name="Wang G."/>
            <person name="Cai J."/>
            <person name="Woo P.C."/>
            <person name="Lau S.K."/>
            <person name="Yuen K.-Y."/>
            <person name="Chow W.-N."/>
            <person name="Lin X."/>
        </authorList>
    </citation>
    <scope>NUCLEOTIDE SEQUENCE</scope>
    <source>
        <strain evidence="7">PM1</strain>
    </source>
</reference>
<feature type="region of interest" description="Disordered" evidence="5">
    <location>
        <begin position="74"/>
        <end position="137"/>
    </location>
</feature>
<dbReference type="HOGENOM" id="CLU_013866_5_1_1"/>
<dbReference type="GO" id="GO:0000981">
    <property type="term" value="F:DNA-binding transcription factor activity, RNA polymerase II-specific"/>
    <property type="evidence" value="ECO:0007669"/>
    <property type="project" value="InterPro"/>
</dbReference>
<dbReference type="SUPFAM" id="SSF57701">
    <property type="entry name" value="Zn2/Cys6 DNA-binding domain"/>
    <property type="match status" value="1"/>
</dbReference>
<dbReference type="PROSITE" id="PS00463">
    <property type="entry name" value="ZN2_CY6_FUNGAL_1"/>
    <property type="match status" value="1"/>
</dbReference>
<evidence type="ECO:0000256" key="2">
    <source>
        <dbReference type="ARBA" id="ARBA00023125"/>
    </source>
</evidence>
<feature type="compositionally biased region" description="Low complexity" evidence="5">
    <location>
        <begin position="102"/>
        <end position="128"/>
    </location>
</feature>
<protein>
    <submittedName>
        <fullName evidence="7">Oleate-activated transcription factor 1</fullName>
    </submittedName>
</protein>
<dbReference type="AlphaFoldDB" id="A0A093XJK2"/>
<sequence>MTPPTGKRPAASSTRSKACQECRSAKVKCGDQRPKCCRCVKNGYKCQYPDPLEVNFRSENDKAAARAESLWRQRSTVLTEGRNDSPRSKPSRRKASPSHTTISRGGSSNASSSSSSSSPSPSSINGSPRTHREIENDIRQDAVTRFFRDFGCTSKMRTPWLDFFRMLPTFYKKPSGDNSPIVNIILAVSLAYLSRDGSYPGCEIMARTEYCEAIVKINAHLQQQQTQVPINELLASISLMEFFESLMPSATDSGTGKKYFTHLRGAVAMVRMIEMQPMDRSHFDPRVVNTIYFQTVITCIRNRMRPPLSILSWNVQTNSALPRNPGALILHLMYQAACWQADMDTAIANASIDPCQAEAQIIETLATLRNADIRILRWESTLPLHLVFNIRDINDQGDEYPLSRNHVLLSLPGAPRNIYTFQSCWTTSPRVLAFVVRAVLHSNIVKCCTWIISQLQSQYQYGSQPQSQASAEDWLFQSHISRNVIIDMIEQISSSVNSLLMDPFITPQQVSEKQRRECENENDMGKSMRLMGLPWPLSVATTALADEYVLAGVGEKRARWLRVVLDYVHEHVGVSPLPPKWVVFVCVFANGFCGRDSSSGVEGTFAADWGH</sequence>
<dbReference type="Gene3D" id="4.10.240.10">
    <property type="entry name" value="Zn(2)-C6 fungal-type DNA-binding domain"/>
    <property type="match status" value="1"/>
</dbReference>
<feature type="domain" description="Zn(2)-C6 fungal-type" evidence="6">
    <location>
        <begin position="18"/>
        <end position="48"/>
    </location>
</feature>
<dbReference type="InterPro" id="IPR036864">
    <property type="entry name" value="Zn2-C6_fun-type_DNA-bd_sf"/>
</dbReference>
<dbReference type="EMBL" id="JPOX01000023">
    <property type="protein sequence ID" value="KFX45413.1"/>
    <property type="molecule type" value="Genomic_DNA"/>
</dbReference>
<evidence type="ECO:0000256" key="4">
    <source>
        <dbReference type="ARBA" id="ARBA00023242"/>
    </source>
</evidence>
<name>A0A093XJK2_TALMA</name>
<dbReference type="Pfam" id="PF00172">
    <property type="entry name" value="Zn_clus"/>
    <property type="match status" value="1"/>
</dbReference>
<dbReference type="SMART" id="SM00066">
    <property type="entry name" value="GAL4"/>
    <property type="match status" value="1"/>
</dbReference>
<keyword evidence="4" id="KW-0539">Nucleus</keyword>
<organism evidence="7">
    <name type="scientific">Talaromyces marneffei PM1</name>
    <dbReference type="NCBI Taxonomy" id="1077442"/>
    <lineage>
        <taxon>Eukaryota</taxon>
        <taxon>Fungi</taxon>
        <taxon>Dikarya</taxon>
        <taxon>Ascomycota</taxon>
        <taxon>Pezizomycotina</taxon>
        <taxon>Eurotiomycetes</taxon>
        <taxon>Eurotiomycetidae</taxon>
        <taxon>Eurotiales</taxon>
        <taxon>Trichocomaceae</taxon>
        <taxon>Talaromyces</taxon>
        <taxon>Talaromyces sect. Talaromyces</taxon>
    </lineage>
</organism>
<keyword evidence="2" id="KW-0238">DNA-binding</keyword>
<dbReference type="GO" id="GO:0003677">
    <property type="term" value="F:DNA binding"/>
    <property type="evidence" value="ECO:0007669"/>
    <property type="project" value="UniProtKB-KW"/>
</dbReference>